<evidence type="ECO:0000256" key="1">
    <source>
        <dbReference type="ARBA" id="ARBA00004651"/>
    </source>
</evidence>
<dbReference type="InterPro" id="IPR000620">
    <property type="entry name" value="EamA_dom"/>
</dbReference>
<dbReference type="InterPro" id="IPR037185">
    <property type="entry name" value="EmrE-like"/>
</dbReference>
<dbReference type="AlphaFoldDB" id="A0A5C6F7M9"/>
<evidence type="ECO:0000256" key="3">
    <source>
        <dbReference type="ARBA" id="ARBA00022448"/>
    </source>
</evidence>
<evidence type="ECO:0000256" key="5">
    <source>
        <dbReference type="ARBA" id="ARBA00022692"/>
    </source>
</evidence>
<reference evidence="10 11" key="1">
    <citation type="submission" date="2019-02" db="EMBL/GenBank/DDBJ databases">
        <title>Deep-cultivation of Planctomycetes and their phenomic and genomic characterization uncovers novel biology.</title>
        <authorList>
            <person name="Wiegand S."/>
            <person name="Jogler M."/>
            <person name="Boedeker C."/>
            <person name="Pinto D."/>
            <person name="Vollmers J."/>
            <person name="Rivas-Marin E."/>
            <person name="Kohn T."/>
            <person name="Peeters S.H."/>
            <person name="Heuer A."/>
            <person name="Rast P."/>
            <person name="Oberbeckmann S."/>
            <person name="Bunk B."/>
            <person name="Jeske O."/>
            <person name="Meyerdierks A."/>
            <person name="Storesund J.E."/>
            <person name="Kallscheuer N."/>
            <person name="Luecker S."/>
            <person name="Lage O.M."/>
            <person name="Pohl T."/>
            <person name="Merkel B.J."/>
            <person name="Hornburger P."/>
            <person name="Mueller R.-W."/>
            <person name="Bruemmer F."/>
            <person name="Labrenz M."/>
            <person name="Spormann A.M."/>
            <person name="Op Den Camp H."/>
            <person name="Overmann J."/>
            <person name="Amann R."/>
            <person name="Jetten M.S.M."/>
            <person name="Mascher T."/>
            <person name="Medema M.H."/>
            <person name="Devos D.P."/>
            <person name="Kaster A.-K."/>
            <person name="Ovreas L."/>
            <person name="Rohde M."/>
            <person name="Galperin M.Y."/>
            <person name="Jogler C."/>
        </authorList>
    </citation>
    <scope>NUCLEOTIDE SEQUENCE [LARGE SCALE GENOMIC DNA]</scope>
    <source>
        <strain evidence="10 11">Poly51</strain>
    </source>
</reference>
<evidence type="ECO:0000259" key="9">
    <source>
        <dbReference type="Pfam" id="PF00892"/>
    </source>
</evidence>
<dbReference type="PANTHER" id="PTHR22911:SF137">
    <property type="entry name" value="SOLUTE CARRIER FAMILY 35 MEMBER G2-RELATED"/>
    <property type="match status" value="1"/>
</dbReference>
<feature type="transmembrane region" description="Helical" evidence="8">
    <location>
        <begin position="249"/>
        <end position="267"/>
    </location>
</feature>
<name>A0A5C6F7M9_9BACT</name>
<feature type="domain" description="EamA" evidence="9">
    <location>
        <begin position="161"/>
        <end position="288"/>
    </location>
</feature>
<evidence type="ECO:0000256" key="6">
    <source>
        <dbReference type="ARBA" id="ARBA00022989"/>
    </source>
</evidence>
<comment type="similarity">
    <text evidence="2">Belongs to the EamA transporter family.</text>
</comment>
<evidence type="ECO:0000256" key="7">
    <source>
        <dbReference type="ARBA" id="ARBA00023136"/>
    </source>
</evidence>
<keyword evidence="4" id="KW-1003">Cell membrane</keyword>
<keyword evidence="6 8" id="KW-1133">Transmembrane helix</keyword>
<keyword evidence="7 8" id="KW-0472">Membrane</keyword>
<feature type="domain" description="EamA" evidence="9">
    <location>
        <begin position="16"/>
        <end position="151"/>
    </location>
</feature>
<dbReference type="Proteomes" id="UP000318288">
    <property type="component" value="Unassembled WGS sequence"/>
</dbReference>
<dbReference type="Gene3D" id="1.10.3730.20">
    <property type="match status" value="1"/>
</dbReference>
<dbReference type="SUPFAM" id="SSF103481">
    <property type="entry name" value="Multidrug resistance efflux transporter EmrE"/>
    <property type="match status" value="2"/>
</dbReference>
<keyword evidence="3" id="KW-0813">Transport</keyword>
<evidence type="ECO:0000256" key="4">
    <source>
        <dbReference type="ARBA" id="ARBA00022475"/>
    </source>
</evidence>
<comment type="caution">
    <text evidence="10">The sequence shown here is derived from an EMBL/GenBank/DDBJ whole genome shotgun (WGS) entry which is preliminary data.</text>
</comment>
<feature type="transmembrane region" description="Helical" evidence="8">
    <location>
        <begin position="112"/>
        <end position="130"/>
    </location>
</feature>
<dbReference type="Pfam" id="PF00892">
    <property type="entry name" value="EamA"/>
    <property type="match status" value="2"/>
</dbReference>
<evidence type="ECO:0000256" key="8">
    <source>
        <dbReference type="SAM" id="Phobius"/>
    </source>
</evidence>
<dbReference type="EMBL" id="SJPW01000003">
    <property type="protein sequence ID" value="TWU56972.1"/>
    <property type="molecule type" value="Genomic_DNA"/>
</dbReference>
<keyword evidence="5 8" id="KW-0812">Transmembrane</keyword>
<gene>
    <name evidence="10" type="ORF">Poly51_28920</name>
</gene>
<dbReference type="GO" id="GO:0005886">
    <property type="term" value="C:plasma membrane"/>
    <property type="evidence" value="ECO:0007669"/>
    <property type="project" value="UniProtKB-SubCell"/>
</dbReference>
<dbReference type="PANTHER" id="PTHR22911">
    <property type="entry name" value="ACYL-MALONYL CONDENSING ENZYME-RELATED"/>
    <property type="match status" value="1"/>
</dbReference>
<proteinExistence type="inferred from homology"/>
<comment type="subcellular location">
    <subcellularLocation>
        <location evidence="1">Cell membrane</location>
        <topology evidence="1">Multi-pass membrane protein</topology>
    </subcellularLocation>
</comment>
<feature type="transmembrane region" description="Helical" evidence="8">
    <location>
        <begin position="81"/>
        <end position="100"/>
    </location>
</feature>
<evidence type="ECO:0000313" key="11">
    <source>
        <dbReference type="Proteomes" id="UP000318288"/>
    </source>
</evidence>
<evidence type="ECO:0000313" key="10">
    <source>
        <dbReference type="EMBL" id="TWU56972.1"/>
    </source>
</evidence>
<organism evidence="10 11">
    <name type="scientific">Rubripirellula tenax</name>
    <dbReference type="NCBI Taxonomy" id="2528015"/>
    <lineage>
        <taxon>Bacteria</taxon>
        <taxon>Pseudomonadati</taxon>
        <taxon>Planctomycetota</taxon>
        <taxon>Planctomycetia</taxon>
        <taxon>Pirellulales</taxon>
        <taxon>Pirellulaceae</taxon>
        <taxon>Rubripirellula</taxon>
    </lineage>
</organism>
<dbReference type="RefSeq" id="WP_246114488.1">
    <property type="nucleotide sequence ID" value="NZ_SJPW01000003.1"/>
</dbReference>
<keyword evidence="11" id="KW-1185">Reference proteome</keyword>
<feature type="transmembrane region" description="Helical" evidence="8">
    <location>
        <begin position="216"/>
        <end position="237"/>
    </location>
</feature>
<sequence>MNDANISATDLRSYRVGVVFAILAHVCWGFFPLYWRMLRSVSAVELTAHRVVWSFAILTVLTVSVQRLRHLVWRRHPRWTIAIYAAAAVMIAINWLAFLYAVGTDRVLQASLGYYINPLVNVLLGVAVLGERLKRSQIIAVVSAAIGVGVMAVAGSGMPWIALTLALSFGSYALLKKKATLGAFEGLTLETGMLLPIASIYLIATSQSDPSSYTSATWSLLVLGGAVTITPLALFAVAAKRVPLSTIGILQYVGPTLQWIVGAIILGEPISTSQFIGFAFVWAGVIVFIAGDKIGHWAKQMSTAVADRGA</sequence>
<protein>
    <submittedName>
        <fullName evidence="10">EamA-like transporter family protein</fullName>
    </submittedName>
</protein>
<feature type="transmembrane region" description="Helical" evidence="8">
    <location>
        <begin position="137"/>
        <end position="154"/>
    </location>
</feature>
<feature type="transmembrane region" description="Helical" evidence="8">
    <location>
        <begin position="273"/>
        <end position="291"/>
    </location>
</feature>
<dbReference type="InterPro" id="IPR004626">
    <property type="entry name" value="RarD"/>
</dbReference>
<feature type="transmembrane region" description="Helical" evidence="8">
    <location>
        <begin position="51"/>
        <end position="69"/>
    </location>
</feature>
<dbReference type="NCBIfam" id="TIGR00688">
    <property type="entry name" value="rarD"/>
    <property type="match status" value="1"/>
</dbReference>
<feature type="transmembrane region" description="Helical" evidence="8">
    <location>
        <begin position="12"/>
        <end position="31"/>
    </location>
</feature>
<evidence type="ECO:0000256" key="2">
    <source>
        <dbReference type="ARBA" id="ARBA00007362"/>
    </source>
</evidence>
<accession>A0A5C6F7M9</accession>